<dbReference type="Pfam" id="PF07690">
    <property type="entry name" value="MFS_1"/>
    <property type="match status" value="1"/>
</dbReference>
<sequence length="438" mass="48352">MKTDDVILRARKKVRWRILPYLFIIYFVAFLDRSSITYASIGGMDKSLGLTATTYGFIAGIFFIGYFIFGIPGNMVLEKVGARKWIGLILILWGIVTLITAFVHSAFELGVLRFFLRVFEAALFPGMTLIITYWVRSADRAAAVALFMIAPPLANSFGAPLATWVITQVHMFLNLDGWRWLFIVVGVPAVLLGFFTFWYLADKPNKAKWLDEDEKAALMDELALDQKLTSEDKIVGAPMAEAVKNGRVWKMTFINVFYVVGLYGLTFWLPQMIKALSADFSTMTTGWLTAVPYLLGAIALVLNSRHSDATHERIWHTACGAFVGGIGFMGAALSHSPWVSMVFLCFAAIGIYAWSGPYWAITTMMDPRIAAIGLGIVNALGNLGGFVGPYVVGWLKDFTGSQVAAMFFLSGSLILAGLIVLTLRHSNDAVIKVENVEV</sequence>
<dbReference type="AlphaFoldDB" id="A0A0A1GWV7"/>
<accession>A0A0A1GWV7</accession>
<dbReference type="Gene3D" id="1.20.1250.20">
    <property type="entry name" value="MFS general substrate transporter like domains"/>
    <property type="match status" value="2"/>
</dbReference>
<organism evidence="8 9">
    <name type="scientific">Paucilactobacillus hokkaidonensis JCM 18461</name>
    <dbReference type="NCBI Taxonomy" id="1291742"/>
    <lineage>
        <taxon>Bacteria</taxon>
        <taxon>Bacillati</taxon>
        <taxon>Bacillota</taxon>
        <taxon>Bacilli</taxon>
        <taxon>Lactobacillales</taxon>
        <taxon>Lactobacillaceae</taxon>
        <taxon>Paucilactobacillus</taxon>
    </lineage>
</organism>
<reference evidence="8 9" key="1">
    <citation type="submission" date="2014-11" db="EMBL/GenBank/DDBJ databases">
        <title>Complete genome sequence and analysis of Lactobacillus hokkaidonensis LOOC260T.</title>
        <authorList>
            <person name="Tanizawa Y."/>
            <person name="Tohno M."/>
            <person name="Kaminuma E."/>
            <person name="Nakamura Y."/>
            <person name="Arita M."/>
        </authorList>
    </citation>
    <scope>NUCLEOTIDE SEQUENCE [LARGE SCALE GENOMIC DNA]</scope>
    <source>
        <strain evidence="8 9">LOOC260</strain>
    </source>
</reference>
<feature type="transmembrane region" description="Helical" evidence="6">
    <location>
        <begin position="369"/>
        <end position="391"/>
    </location>
</feature>
<dbReference type="InterPro" id="IPR036259">
    <property type="entry name" value="MFS_trans_sf"/>
</dbReference>
<feature type="transmembrane region" description="Helical" evidence="6">
    <location>
        <begin position="314"/>
        <end position="332"/>
    </location>
</feature>
<dbReference type="PANTHER" id="PTHR43791:SF100">
    <property type="entry name" value="SUGAR TRANSPORTER"/>
    <property type="match status" value="1"/>
</dbReference>
<evidence type="ECO:0000256" key="2">
    <source>
        <dbReference type="ARBA" id="ARBA00022448"/>
    </source>
</evidence>
<feature type="transmembrane region" description="Helical" evidence="6">
    <location>
        <begin position="115"/>
        <end position="135"/>
    </location>
</feature>
<dbReference type="CDD" id="cd17319">
    <property type="entry name" value="MFS_ExuT_GudP_like"/>
    <property type="match status" value="1"/>
</dbReference>
<dbReference type="PROSITE" id="PS50850">
    <property type="entry name" value="MFS"/>
    <property type="match status" value="1"/>
</dbReference>
<dbReference type="KEGG" id="lho:LOOC260_120390"/>
<evidence type="ECO:0000256" key="4">
    <source>
        <dbReference type="ARBA" id="ARBA00022989"/>
    </source>
</evidence>
<name>A0A0A1GWV7_9LACO</name>
<keyword evidence="3 6" id="KW-0812">Transmembrane</keyword>
<dbReference type="SUPFAM" id="SSF103473">
    <property type="entry name" value="MFS general substrate transporter"/>
    <property type="match status" value="1"/>
</dbReference>
<feature type="transmembrane region" description="Helical" evidence="6">
    <location>
        <begin position="403"/>
        <end position="423"/>
    </location>
</feature>
<evidence type="ECO:0000313" key="9">
    <source>
        <dbReference type="Proteomes" id="UP000031620"/>
    </source>
</evidence>
<evidence type="ECO:0000256" key="3">
    <source>
        <dbReference type="ARBA" id="ARBA00022692"/>
    </source>
</evidence>
<dbReference type="PANTHER" id="PTHR43791">
    <property type="entry name" value="PERMEASE-RELATED"/>
    <property type="match status" value="1"/>
</dbReference>
<evidence type="ECO:0000256" key="1">
    <source>
        <dbReference type="ARBA" id="ARBA00004651"/>
    </source>
</evidence>
<feature type="transmembrane region" description="Helical" evidence="6">
    <location>
        <begin position="285"/>
        <end position="302"/>
    </location>
</feature>
<feature type="transmembrane region" description="Helical" evidence="6">
    <location>
        <begin position="253"/>
        <end position="273"/>
    </location>
</feature>
<keyword evidence="2" id="KW-0813">Transport</keyword>
<feature type="transmembrane region" description="Helical" evidence="6">
    <location>
        <begin position="178"/>
        <end position="200"/>
    </location>
</feature>
<dbReference type="Proteomes" id="UP000031620">
    <property type="component" value="Chromosome"/>
</dbReference>
<dbReference type="InterPro" id="IPR020846">
    <property type="entry name" value="MFS_dom"/>
</dbReference>
<evidence type="ECO:0000256" key="5">
    <source>
        <dbReference type="ARBA" id="ARBA00023136"/>
    </source>
</evidence>
<feature type="transmembrane region" description="Helical" evidence="6">
    <location>
        <begin position="142"/>
        <end position="166"/>
    </location>
</feature>
<evidence type="ECO:0000259" key="7">
    <source>
        <dbReference type="PROSITE" id="PS50850"/>
    </source>
</evidence>
<keyword evidence="5 6" id="KW-0472">Membrane</keyword>
<dbReference type="InterPro" id="IPR011701">
    <property type="entry name" value="MFS"/>
</dbReference>
<feature type="transmembrane region" description="Helical" evidence="6">
    <location>
        <begin position="85"/>
        <end position="103"/>
    </location>
</feature>
<dbReference type="STRING" id="1291742.LOOC260_120390"/>
<proteinExistence type="predicted"/>
<feature type="transmembrane region" description="Helical" evidence="6">
    <location>
        <begin position="21"/>
        <end position="41"/>
    </location>
</feature>
<evidence type="ECO:0000313" key="8">
    <source>
        <dbReference type="EMBL" id="BAP86545.1"/>
    </source>
</evidence>
<feature type="domain" description="Major facilitator superfamily (MFS) profile" evidence="7">
    <location>
        <begin position="18"/>
        <end position="428"/>
    </location>
</feature>
<comment type="subcellular location">
    <subcellularLocation>
        <location evidence="1">Cell membrane</location>
        <topology evidence="1">Multi-pass membrane protein</topology>
    </subcellularLocation>
</comment>
<evidence type="ECO:0000256" key="6">
    <source>
        <dbReference type="SAM" id="Phobius"/>
    </source>
</evidence>
<feature type="transmembrane region" description="Helical" evidence="6">
    <location>
        <begin position="53"/>
        <end position="73"/>
    </location>
</feature>
<dbReference type="FunFam" id="1.20.1250.20:FF:000018">
    <property type="entry name" value="MFS transporter permease"/>
    <property type="match status" value="1"/>
</dbReference>
<keyword evidence="4 6" id="KW-1133">Transmembrane helix</keyword>
<feature type="transmembrane region" description="Helical" evidence="6">
    <location>
        <begin position="338"/>
        <end position="357"/>
    </location>
</feature>
<dbReference type="EMBL" id="AP014680">
    <property type="protein sequence ID" value="BAP86545.1"/>
    <property type="molecule type" value="Genomic_DNA"/>
</dbReference>
<dbReference type="GO" id="GO:0022857">
    <property type="term" value="F:transmembrane transporter activity"/>
    <property type="evidence" value="ECO:0007669"/>
    <property type="project" value="InterPro"/>
</dbReference>
<gene>
    <name evidence="8" type="ORF">LOOC260_120390</name>
</gene>
<dbReference type="RefSeq" id="WP_041094694.1">
    <property type="nucleotide sequence ID" value="NZ_AP014680.1"/>
</dbReference>
<dbReference type="GO" id="GO:0005886">
    <property type="term" value="C:plasma membrane"/>
    <property type="evidence" value="ECO:0007669"/>
    <property type="project" value="UniProtKB-SubCell"/>
</dbReference>
<dbReference type="HOGENOM" id="CLU_001265_0_0_9"/>
<protein>
    <submittedName>
        <fullName evidence="8">Major facilitator superfamily transporter</fullName>
    </submittedName>
</protein>